<gene>
    <name evidence="2" type="ORF">JRO89_XS15G0142800</name>
</gene>
<feature type="compositionally biased region" description="Polar residues" evidence="1">
    <location>
        <begin position="463"/>
        <end position="481"/>
    </location>
</feature>
<dbReference type="InterPro" id="IPR007592">
    <property type="entry name" value="GEBP"/>
</dbReference>
<organism evidence="2 3">
    <name type="scientific">Xanthoceras sorbifolium</name>
    <dbReference type="NCBI Taxonomy" id="99658"/>
    <lineage>
        <taxon>Eukaryota</taxon>
        <taxon>Viridiplantae</taxon>
        <taxon>Streptophyta</taxon>
        <taxon>Embryophyta</taxon>
        <taxon>Tracheophyta</taxon>
        <taxon>Spermatophyta</taxon>
        <taxon>Magnoliopsida</taxon>
        <taxon>eudicotyledons</taxon>
        <taxon>Gunneridae</taxon>
        <taxon>Pentapetalae</taxon>
        <taxon>rosids</taxon>
        <taxon>malvids</taxon>
        <taxon>Sapindales</taxon>
        <taxon>Sapindaceae</taxon>
        <taxon>Xanthoceroideae</taxon>
        <taxon>Xanthoceras</taxon>
    </lineage>
</organism>
<protein>
    <submittedName>
        <fullName evidence="2">Uncharacterized protein</fullName>
    </submittedName>
</protein>
<feature type="compositionally biased region" description="Basic and acidic residues" evidence="1">
    <location>
        <begin position="22"/>
        <end position="65"/>
    </location>
</feature>
<evidence type="ECO:0000313" key="3">
    <source>
        <dbReference type="Proteomes" id="UP000827721"/>
    </source>
</evidence>
<keyword evidence="3" id="KW-1185">Reference proteome</keyword>
<sequence>MATSPEEQHSEEQPEEEEEEEGNKKTVTEEKRPHESAKKNDDSDSQRDEKKLKESVDGAKDDKNPRNVQLEADQLKPFLVRLEHDPETQLSFWTGMRDYHRINGVYPFERQTAMEDFLNNWLLARVPLLDFQQAFQRLRQRYTTTGAATGGTLNSLDPPEREVFLLTNKILFAYYTVRREKKRKIQETSSSTFSNKQILIGGSKVPAKEPEKPLKQQKKKMVLDTKLKQKMPKYLEKEEVNRRENPEEKKREIYEEKRRENHVEEQKENPEEKPNDDSEEAWTSANFDVLYVILHAIADYQLTHYRFPYDDASDMEDFVKNWLRIDLSVNDCLAAIKRLKKYYVWKVMDQGLFFPDKKQEQLYNSSDILWNLKAHSEDEEFRNLIILIEGGENLEWKHPDIQRQIDFFELDYVPDTRLTLPFSVKNSFQQGTENFSDVKPIKYPVPLAMLWPPILPFQVTAGEGNNQQKAGTGEDSSSMNKNDPGGLSAQCDDDPGKPHDGNPEALCSSVKLGNNSTVKCIQ</sequence>
<feature type="compositionally biased region" description="Polar residues" evidence="1">
    <location>
        <begin position="511"/>
        <end position="522"/>
    </location>
</feature>
<evidence type="ECO:0000256" key="1">
    <source>
        <dbReference type="SAM" id="MobiDB-lite"/>
    </source>
</evidence>
<dbReference type="Proteomes" id="UP000827721">
    <property type="component" value="Unassembled WGS sequence"/>
</dbReference>
<dbReference type="EMBL" id="JAFEMO010000015">
    <property type="protein sequence ID" value="KAH7544288.1"/>
    <property type="molecule type" value="Genomic_DNA"/>
</dbReference>
<comment type="caution">
    <text evidence="2">The sequence shown here is derived from an EMBL/GenBank/DDBJ whole genome shotgun (WGS) entry which is preliminary data.</text>
</comment>
<proteinExistence type="predicted"/>
<feature type="region of interest" description="Disordered" evidence="1">
    <location>
        <begin position="461"/>
        <end position="522"/>
    </location>
</feature>
<feature type="region of interest" description="Disordered" evidence="1">
    <location>
        <begin position="1"/>
        <end position="70"/>
    </location>
</feature>
<name>A0ABQ8H258_9ROSI</name>
<feature type="compositionally biased region" description="Basic and acidic residues" evidence="1">
    <location>
        <begin position="1"/>
        <end position="12"/>
    </location>
</feature>
<feature type="region of interest" description="Disordered" evidence="1">
    <location>
        <begin position="199"/>
        <end position="280"/>
    </location>
</feature>
<evidence type="ECO:0000313" key="2">
    <source>
        <dbReference type="EMBL" id="KAH7544288.1"/>
    </source>
</evidence>
<accession>A0ABQ8H258</accession>
<reference evidence="2 3" key="1">
    <citation type="submission" date="2021-02" db="EMBL/GenBank/DDBJ databases">
        <title>Plant Genome Project.</title>
        <authorList>
            <person name="Zhang R.-G."/>
        </authorList>
    </citation>
    <scope>NUCLEOTIDE SEQUENCE [LARGE SCALE GENOMIC DNA]</scope>
    <source>
        <tissue evidence="2">Leaves</tissue>
    </source>
</reference>
<feature type="compositionally biased region" description="Basic and acidic residues" evidence="1">
    <location>
        <begin position="221"/>
        <end position="276"/>
    </location>
</feature>
<dbReference type="PANTHER" id="PTHR31662">
    <property type="entry name" value="BNAANNG10740D PROTEIN-RELATED"/>
    <property type="match status" value="1"/>
</dbReference>